<sequence length="191" mass="21247">MSGGPVPVWKKYTTGSTGIWEKVRQLLVLVPNRSSGNPLVKFFRAVPPGEDIDSARNYKEPVTFPTGDVRNNPYFKRDFRRNYPQVHSFDQSKVSGLLKLGSATNSRLSIGDKGTQELSVFEASPSKPVELSVTLNEIDSSVIKGEMLGGAGEPIVAPSLNKFKWKILEEPQHGMYVEEYPCRIFTEDKAV</sequence>
<keyword evidence="2" id="KW-1185">Reference proteome</keyword>
<name>A0ACA9YDX7_9ASCO</name>
<organism evidence="1 2">
    <name type="scientific">[Candida] jaroonii</name>
    <dbReference type="NCBI Taxonomy" id="467808"/>
    <lineage>
        <taxon>Eukaryota</taxon>
        <taxon>Fungi</taxon>
        <taxon>Dikarya</taxon>
        <taxon>Ascomycota</taxon>
        <taxon>Saccharomycotina</taxon>
        <taxon>Pichiomycetes</taxon>
        <taxon>Debaryomycetaceae</taxon>
        <taxon>Yamadazyma</taxon>
    </lineage>
</organism>
<accession>A0ACA9YDX7</accession>
<protein>
    <submittedName>
        <fullName evidence="1">NADH-ubiquinone oxidoreductase 21.3 kDa subunit</fullName>
    </submittedName>
</protein>
<proteinExistence type="predicted"/>
<comment type="caution">
    <text evidence="1">The sequence shown here is derived from an EMBL/GenBank/DDBJ whole genome shotgun (WGS) entry which is preliminary data.</text>
</comment>
<dbReference type="Proteomes" id="UP001152531">
    <property type="component" value="Unassembled WGS sequence"/>
</dbReference>
<dbReference type="EMBL" id="CALSDN010000014">
    <property type="protein sequence ID" value="CAH6723281.1"/>
    <property type="molecule type" value="Genomic_DNA"/>
</dbReference>
<reference evidence="1" key="1">
    <citation type="submission" date="2022-06" db="EMBL/GenBank/DDBJ databases">
        <authorList>
            <person name="Legras J.-L."/>
            <person name="Devillers H."/>
            <person name="Grondin C."/>
        </authorList>
    </citation>
    <scope>NUCLEOTIDE SEQUENCE</scope>
    <source>
        <strain evidence="1">CLIB 1444</strain>
    </source>
</reference>
<evidence type="ECO:0000313" key="2">
    <source>
        <dbReference type="Proteomes" id="UP001152531"/>
    </source>
</evidence>
<evidence type="ECO:0000313" key="1">
    <source>
        <dbReference type="EMBL" id="CAH6723281.1"/>
    </source>
</evidence>
<gene>
    <name evidence="1" type="ORF">CLIB1444_14S00606</name>
</gene>